<protein>
    <submittedName>
        <fullName evidence="1">Uncharacterized protein</fullName>
    </submittedName>
</protein>
<gene>
    <name evidence="1" type="ORF">Patl1_21994</name>
</gene>
<dbReference type="Proteomes" id="UP001164250">
    <property type="component" value="Chromosome 4"/>
</dbReference>
<evidence type="ECO:0000313" key="1">
    <source>
        <dbReference type="EMBL" id="KAJ0100150.1"/>
    </source>
</evidence>
<keyword evidence="2" id="KW-1185">Reference proteome</keyword>
<sequence length="404" mass="46091">MGWKHSLLTDSGHRKRRYYDRFPQVEITEMVVLLMGGWSHSSCFCPQTARFHYDADERWCVEGAAQGAFDLERLHCMKLGIFLGRDTARLRGLSCSLLFLPGVTKGLHGDDIQGIGALYNTCIVILISLCVCLLIRFIFRLLFSSKTRNTRKLPPGPPTLHLIANFLWHRKPFFEHGKIVSDLRKRYDPIITIKIGSEPTIFITNNTLAYQALVLNGAIFADRPKTTFADRIFPNKRKGVSLFPYGATWRSFRRNLTGTSGVLHPSRLISCFHIRKCVLDNLIHRLKQDSEHGGGIHVVDHFTAREKMKQGEDKGENIDQFVSYVDTLLELQVPDENKKFEEGDIVALSDEFIDLWELIQRQRHCNGSWQMWIKASPADLPGGDTAAVVKIPNWVATLYPKVQR</sequence>
<name>A0ACC1BMG3_9ROSI</name>
<dbReference type="EMBL" id="CM047900">
    <property type="protein sequence ID" value="KAJ0100150.1"/>
    <property type="molecule type" value="Genomic_DNA"/>
</dbReference>
<reference evidence="2" key="1">
    <citation type="journal article" date="2023" name="G3 (Bethesda)">
        <title>Genome assembly and association tests identify interacting loci associated with vigor, precocity, and sex in interspecific pistachio rootstocks.</title>
        <authorList>
            <person name="Palmer W."/>
            <person name="Jacygrad E."/>
            <person name="Sagayaradj S."/>
            <person name="Cavanaugh K."/>
            <person name="Han R."/>
            <person name="Bertier L."/>
            <person name="Beede B."/>
            <person name="Kafkas S."/>
            <person name="Golino D."/>
            <person name="Preece J."/>
            <person name="Michelmore R."/>
        </authorList>
    </citation>
    <scope>NUCLEOTIDE SEQUENCE [LARGE SCALE GENOMIC DNA]</scope>
</reference>
<accession>A0ACC1BMG3</accession>
<organism evidence="1 2">
    <name type="scientific">Pistacia atlantica</name>
    <dbReference type="NCBI Taxonomy" id="434234"/>
    <lineage>
        <taxon>Eukaryota</taxon>
        <taxon>Viridiplantae</taxon>
        <taxon>Streptophyta</taxon>
        <taxon>Embryophyta</taxon>
        <taxon>Tracheophyta</taxon>
        <taxon>Spermatophyta</taxon>
        <taxon>Magnoliopsida</taxon>
        <taxon>eudicotyledons</taxon>
        <taxon>Gunneridae</taxon>
        <taxon>Pentapetalae</taxon>
        <taxon>rosids</taxon>
        <taxon>malvids</taxon>
        <taxon>Sapindales</taxon>
        <taxon>Anacardiaceae</taxon>
        <taxon>Pistacia</taxon>
    </lineage>
</organism>
<comment type="caution">
    <text evidence="1">The sequence shown here is derived from an EMBL/GenBank/DDBJ whole genome shotgun (WGS) entry which is preliminary data.</text>
</comment>
<proteinExistence type="predicted"/>
<evidence type="ECO:0000313" key="2">
    <source>
        <dbReference type="Proteomes" id="UP001164250"/>
    </source>
</evidence>